<dbReference type="Proteomes" id="UP001497457">
    <property type="component" value="Chromosome 7b"/>
</dbReference>
<evidence type="ECO:0000313" key="3">
    <source>
        <dbReference type="Proteomes" id="UP001497457"/>
    </source>
</evidence>
<keyword evidence="3" id="KW-1185">Reference proteome</keyword>
<dbReference type="AlphaFoldDB" id="A0ABC9FL64"/>
<proteinExistence type="predicted"/>
<evidence type="ECO:0000313" key="2">
    <source>
        <dbReference type="EMBL" id="CAL5077749.1"/>
    </source>
</evidence>
<dbReference type="PANTHER" id="PTHR33377">
    <property type="entry name" value="OS10G0134700 PROTEIN-RELATED"/>
    <property type="match status" value="1"/>
</dbReference>
<accession>A0ABC9FL64</accession>
<evidence type="ECO:0000259" key="1">
    <source>
        <dbReference type="Pfam" id="PF00931"/>
    </source>
</evidence>
<dbReference type="InterPro" id="IPR027417">
    <property type="entry name" value="P-loop_NTPase"/>
</dbReference>
<organism evidence="2 3">
    <name type="scientific">Urochloa decumbens</name>
    <dbReference type="NCBI Taxonomy" id="240449"/>
    <lineage>
        <taxon>Eukaryota</taxon>
        <taxon>Viridiplantae</taxon>
        <taxon>Streptophyta</taxon>
        <taxon>Embryophyta</taxon>
        <taxon>Tracheophyta</taxon>
        <taxon>Spermatophyta</taxon>
        <taxon>Magnoliopsida</taxon>
        <taxon>Liliopsida</taxon>
        <taxon>Poales</taxon>
        <taxon>Poaceae</taxon>
        <taxon>PACMAD clade</taxon>
        <taxon>Panicoideae</taxon>
        <taxon>Panicodae</taxon>
        <taxon>Paniceae</taxon>
        <taxon>Melinidinae</taxon>
        <taxon>Urochloa</taxon>
    </lineage>
</organism>
<reference evidence="2 3" key="2">
    <citation type="submission" date="2024-10" db="EMBL/GenBank/DDBJ databases">
        <authorList>
            <person name="Ryan C."/>
        </authorList>
    </citation>
    <scope>NUCLEOTIDE SEQUENCE [LARGE SCALE GENOMIC DNA]</scope>
</reference>
<dbReference type="SUPFAM" id="SSF52540">
    <property type="entry name" value="P-loop containing nucleoside triphosphate hydrolases"/>
    <property type="match status" value="1"/>
</dbReference>
<dbReference type="PANTHER" id="PTHR33377:SF92">
    <property type="entry name" value="NB-ARC DOMAIN-CONTAINING PROTEIN"/>
    <property type="match status" value="1"/>
</dbReference>
<feature type="domain" description="NB-ARC" evidence="1">
    <location>
        <begin position="188"/>
        <end position="329"/>
    </location>
</feature>
<protein>
    <recommendedName>
        <fullName evidence="1">NB-ARC domain-containing protein</fullName>
    </recommendedName>
</protein>
<reference evidence="3" key="1">
    <citation type="submission" date="2024-06" db="EMBL/GenBank/DDBJ databases">
        <authorList>
            <person name="Ryan C."/>
        </authorList>
    </citation>
    <scope>NUCLEOTIDE SEQUENCE [LARGE SCALE GENOMIC DNA]</scope>
</reference>
<sequence>MEIFLSAVLGELASRSIDFFISKSSKPKVFDVEASMQRALLQAQVIIDEATGRHITNQAMLQQVDMLRVAMHHGCYILDTFRYQSYDEEAKDQVLSRSFSLSKVIVLKGTSSSNRNTLLLQQLEGALDNLSSMILDMKEFIVFLTSYTHLYRQPYSMHLLLGNCMFSRQIETELVVNFLLNTQTHAWEELEVLPIVGPSKVGKSTLVAHVCKNERVQDHFSKIIFLRDHDFTDNDLTILREGCAMKHQNCISNSNKDKGWLVIVDLVGELSEDAWNVLYSSCKQLMPSTSKIIIANRSAKITEFGTTKALNMKYLSLEASWYFFKTIAFGSMDPKIHPRFAHVAMEIAKLLDSGFIGVNTVACLLRDNFDIHFWCKVLDFLRRFVQKHVSKFSVNPFDLMNQNKPVHLGRMANPFEEVLFYCEYQRYSYEEVPKIRLDDVVYRSVKALGKSEFLAWISPIPPYYSYIVSCEVRELKRRDAKRKRSTENGIALC</sequence>
<dbReference type="InterPro" id="IPR002182">
    <property type="entry name" value="NB-ARC"/>
</dbReference>
<gene>
    <name evidence="2" type="ORF">URODEC1_LOCUS106788</name>
</gene>
<dbReference type="Gene3D" id="3.40.50.300">
    <property type="entry name" value="P-loop containing nucleotide triphosphate hydrolases"/>
    <property type="match status" value="1"/>
</dbReference>
<name>A0ABC9FL64_9POAL</name>
<dbReference type="EMBL" id="OZ075117">
    <property type="protein sequence ID" value="CAL5077749.1"/>
    <property type="molecule type" value="Genomic_DNA"/>
</dbReference>
<dbReference type="Pfam" id="PF00931">
    <property type="entry name" value="NB-ARC"/>
    <property type="match status" value="1"/>
</dbReference>